<dbReference type="InterPro" id="IPR023411">
    <property type="entry name" value="RNaseA_AS"/>
</dbReference>
<proteinExistence type="inferred from homology"/>
<reference evidence="11" key="1">
    <citation type="submission" date="2012-01" db="EMBL/GenBank/DDBJ databases">
        <title>The Genome Sequence of Oreochromis niloticus (Nile Tilapia).</title>
        <authorList>
            <consortium name="Broad Institute Genome Assembly Team"/>
            <consortium name="Broad Institute Sequencing Platform"/>
            <person name="Di Palma F."/>
            <person name="Johnson J."/>
            <person name="Lander E.S."/>
            <person name="Lindblad-Toh K."/>
        </authorList>
    </citation>
    <scope>NUCLEOTIDE SEQUENCE [LARGE SCALE GENOMIC DNA]</scope>
</reference>
<dbReference type="GO" id="GO:0004540">
    <property type="term" value="F:RNA nuclease activity"/>
    <property type="evidence" value="ECO:0007669"/>
    <property type="project" value="TreeGrafter"/>
</dbReference>
<dbReference type="Proteomes" id="UP000005207">
    <property type="component" value="Linkage group LG23"/>
</dbReference>
<feature type="chain" id="PRO_5025714407" description="Ribonuclease A-domain domain-containing protein" evidence="8">
    <location>
        <begin position="21"/>
        <end position="148"/>
    </location>
</feature>
<dbReference type="InterPro" id="IPR001427">
    <property type="entry name" value="RNaseA"/>
</dbReference>
<evidence type="ECO:0000256" key="6">
    <source>
        <dbReference type="ARBA" id="ARBA00022801"/>
    </source>
</evidence>
<feature type="domain" description="Ribonuclease A-domain" evidence="9">
    <location>
        <begin position="22"/>
        <end position="140"/>
    </location>
</feature>
<dbReference type="InParanoid" id="I3KYE8"/>
<name>I3KYE8_ORENI</name>
<keyword evidence="7" id="KW-1015">Disulfide bond</keyword>
<dbReference type="SUPFAM" id="SSF54076">
    <property type="entry name" value="RNase A-like"/>
    <property type="match status" value="1"/>
</dbReference>
<dbReference type="GO" id="GO:0003676">
    <property type="term" value="F:nucleic acid binding"/>
    <property type="evidence" value="ECO:0007669"/>
    <property type="project" value="InterPro"/>
</dbReference>
<reference evidence="10" key="3">
    <citation type="submission" date="2025-09" db="UniProtKB">
        <authorList>
            <consortium name="Ensembl"/>
        </authorList>
    </citation>
    <scope>IDENTIFICATION</scope>
</reference>
<dbReference type="PROSITE" id="PS00127">
    <property type="entry name" value="RNASE_PANCREATIC"/>
    <property type="match status" value="1"/>
</dbReference>
<evidence type="ECO:0000256" key="4">
    <source>
        <dbReference type="ARBA" id="ARBA00022722"/>
    </source>
</evidence>
<sequence length="148" mass="17172">ITFDWVLFICLLLFATKSSQFEEDRYGKFRRQHIDGKMTEKKCDKVIKKKEIWNDNNSCKATNTFILDNPSEVKNICVKGKFDENLQMTKSHKKFRVVKCVLKNEGAKKPRCQYKGNLLTDRYVAVACQGDLPVHFAGDIMVLNDMNN</sequence>
<keyword evidence="6 8" id="KW-0378">Hydrolase</keyword>
<dbReference type="PANTHER" id="PTHR11437:SF10">
    <property type="entry name" value="ANGIOGENIN-RELATED"/>
    <property type="match status" value="1"/>
</dbReference>
<evidence type="ECO:0000256" key="3">
    <source>
        <dbReference type="ARBA" id="ARBA00022525"/>
    </source>
</evidence>
<evidence type="ECO:0000256" key="7">
    <source>
        <dbReference type="ARBA" id="ARBA00023157"/>
    </source>
</evidence>
<evidence type="ECO:0000256" key="5">
    <source>
        <dbReference type="ARBA" id="ARBA00022759"/>
    </source>
</evidence>
<dbReference type="GO" id="GO:0001525">
    <property type="term" value="P:angiogenesis"/>
    <property type="evidence" value="ECO:0007669"/>
    <property type="project" value="TreeGrafter"/>
</dbReference>
<dbReference type="InterPro" id="IPR036816">
    <property type="entry name" value="RNaseA-like_dom_sf"/>
</dbReference>
<reference evidence="10" key="2">
    <citation type="submission" date="2025-08" db="UniProtKB">
        <authorList>
            <consortium name="Ensembl"/>
        </authorList>
    </citation>
    <scope>IDENTIFICATION</scope>
</reference>
<keyword evidence="11" id="KW-1185">Reference proteome</keyword>
<dbReference type="GO" id="GO:0004519">
    <property type="term" value="F:endonuclease activity"/>
    <property type="evidence" value="ECO:0007669"/>
    <property type="project" value="UniProtKB-KW"/>
</dbReference>
<dbReference type="PANTHER" id="PTHR11437">
    <property type="entry name" value="RIBONUCLEASE"/>
    <property type="match status" value="1"/>
</dbReference>
<comment type="similarity">
    <text evidence="2 8">Belongs to the pancreatic ribonuclease family.</text>
</comment>
<dbReference type="AlphaFoldDB" id="I3KYE8"/>
<dbReference type="GO" id="GO:0050829">
    <property type="term" value="P:defense response to Gram-negative bacterium"/>
    <property type="evidence" value="ECO:0007669"/>
    <property type="project" value="TreeGrafter"/>
</dbReference>
<keyword evidence="3" id="KW-0964">Secreted</keyword>
<dbReference type="GO" id="GO:0005576">
    <property type="term" value="C:extracellular region"/>
    <property type="evidence" value="ECO:0007669"/>
    <property type="project" value="UniProtKB-SubCell"/>
</dbReference>
<dbReference type="HOGENOM" id="CLU_117006_3_0_1"/>
<dbReference type="GO" id="GO:0016787">
    <property type="term" value="F:hydrolase activity"/>
    <property type="evidence" value="ECO:0007669"/>
    <property type="project" value="UniProtKB-KW"/>
</dbReference>
<keyword evidence="8" id="KW-0732">Signal</keyword>
<evidence type="ECO:0000256" key="2">
    <source>
        <dbReference type="ARBA" id="ARBA00005600"/>
    </source>
</evidence>
<dbReference type="Pfam" id="PF00074">
    <property type="entry name" value="RnaseA"/>
    <property type="match status" value="1"/>
</dbReference>
<accession>I3KYE8</accession>
<feature type="signal peptide" evidence="8">
    <location>
        <begin position="1"/>
        <end position="20"/>
    </location>
</feature>
<keyword evidence="5 8" id="KW-0255">Endonuclease</keyword>
<evidence type="ECO:0000313" key="10">
    <source>
        <dbReference type="Ensembl" id="ENSONIP00000026145.2"/>
    </source>
</evidence>
<evidence type="ECO:0000256" key="1">
    <source>
        <dbReference type="ARBA" id="ARBA00004613"/>
    </source>
</evidence>
<protein>
    <recommendedName>
        <fullName evidence="9">Ribonuclease A-domain domain-containing protein</fullName>
    </recommendedName>
</protein>
<dbReference type="GeneTree" id="ENSGT01150000287062"/>
<dbReference type="InterPro" id="IPR023412">
    <property type="entry name" value="RNaseA_domain"/>
</dbReference>
<dbReference type="OMA" id="KKEIWND"/>
<evidence type="ECO:0000256" key="8">
    <source>
        <dbReference type="RuleBase" id="RU000651"/>
    </source>
</evidence>
<dbReference type="SMART" id="SM00092">
    <property type="entry name" value="RNAse_Pc"/>
    <property type="match status" value="1"/>
</dbReference>
<comment type="subcellular location">
    <subcellularLocation>
        <location evidence="1">Secreted</location>
    </subcellularLocation>
</comment>
<dbReference type="Gene3D" id="3.10.130.10">
    <property type="entry name" value="Ribonuclease A-like domain"/>
    <property type="match status" value="1"/>
</dbReference>
<dbReference type="FunCoup" id="I3KYE8">
    <property type="interactions" value="1123"/>
</dbReference>
<organism evidence="10 11">
    <name type="scientific">Oreochromis niloticus</name>
    <name type="common">Nile tilapia</name>
    <name type="synonym">Tilapia nilotica</name>
    <dbReference type="NCBI Taxonomy" id="8128"/>
    <lineage>
        <taxon>Eukaryota</taxon>
        <taxon>Metazoa</taxon>
        <taxon>Chordata</taxon>
        <taxon>Craniata</taxon>
        <taxon>Vertebrata</taxon>
        <taxon>Euteleostomi</taxon>
        <taxon>Actinopterygii</taxon>
        <taxon>Neopterygii</taxon>
        <taxon>Teleostei</taxon>
        <taxon>Neoteleostei</taxon>
        <taxon>Acanthomorphata</taxon>
        <taxon>Ovalentaria</taxon>
        <taxon>Cichlomorphae</taxon>
        <taxon>Cichliformes</taxon>
        <taxon>Cichlidae</taxon>
        <taxon>African cichlids</taxon>
        <taxon>Pseudocrenilabrinae</taxon>
        <taxon>Oreochromini</taxon>
        <taxon>Oreochromis</taxon>
    </lineage>
</organism>
<evidence type="ECO:0000313" key="11">
    <source>
        <dbReference type="Proteomes" id="UP000005207"/>
    </source>
</evidence>
<evidence type="ECO:0000259" key="9">
    <source>
        <dbReference type="SMART" id="SM00092"/>
    </source>
</evidence>
<dbReference type="GO" id="GO:0050830">
    <property type="term" value="P:defense response to Gram-positive bacterium"/>
    <property type="evidence" value="ECO:0007669"/>
    <property type="project" value="TreeGrafter"/>
</dbReference>
<dbReference type="Ensembl" id="ENSONIT00000026167.2">
    <property type="protein sequence ID" value="ENSONIP00000026145.2"/>
    <property type="gene ID" value="ENSONIG00000020841.2"/>
</dbReference>
<keyword evidence="4 8" id="KW-0540">Nuclease</keyword>
<dbReference type="eggNOG" id="ENOG502S9Q1">
    <property type="taxonomic scope" value="Eukaryota"/>
</dbReference>